<dbReference type="PROSITE" id="PS50943">
    <property type="entry name" value="HTH_CROC1"/>
    <property type="match status" value="1"/>
</dbReference>
<dbReference type="InterPro" id="IPR001387">
    <property type="entry name" value="Cro/C1-type_HTH"/>
</dbReference>
<dbReference type="Gene3D" id="1.10.260.40">
    <property type="entry name" value="lambda repressor-like DNA-binding domains"/>
    <property type="match status" value="1"/>
</dbReference>
<organism evidence="3 4">
    <name type="scientific">Actinomadura rugatobispora</name>
    <dbReference type="NCBI Taxonomy" id="1994"/>
    <lineage>
        <taxon>Bacteria</taxon>
        <taxon>Bacillati</taxon>
        <taxon>Actinomycetota</taxon>
        <taxon>Actinomycetes</taxon>
        <taxon>Streptosporangiales</taxon>
        <taxon>Thermomonosporaceae</taxon>
        <taxon>Actinomadura</taxon>
    </lineage>
</organism>
<gene>
    <name evidence="3" type="ORF">ACFPZN_09755</name>
</gene>
<comment type="caution">
    <text evidence="3">The sequence shown here is derived from an EMBL/GenBank/DDBJ whole genome shotgun (WGS) entry which is preliminary data.</text>
</comment>
<dbReference type="CDD" id="cd00093">
    <property type="entry name" value="HTH_XRE"/>
    <property type="match status" value="1"/>
</dbReference>
<dbReference type="RefSeq" id="WP_378281515.1">
    <property type="nucleotide sequence ID" value="NZ_JBHSON010000011.1"/>
</dbReference>
<evidence type="ECO:0000259" key="2">
    <source>
        <dbReference type="PROSITE" id="PS50943"/>
    </source>
</evidence>
<dbReference type="SMART" id="SM00530">
    <property type="entry name" value="HTH_XRE"/>
    <property type="match status" value="1"/>
</dbReference>
<evidence type="ECO:0000313" key="3">
    <source>
        <dbReference type="EMBL" id="MFC5745890.1"/>
    </source>
</evidence>
<evidence type="ECO:0000256" key="1">
    <source>
        <dbReference type="SAM" id="MobiDB-lite"/>
    </source>
</evidence>
<dbReference type="SUPFAM" id="SSF47413">
    <property type="entry name" value="lambda repressor-like DNA-binding domains"/>
    <property type="match status" value="1"/>
</dbReference>
<dbReference type="EMBL" id="JBHSON010000011">
    <property type="protein sequence ID" value="MFC5745890.1"/>
    <property type="molecule type" value="Genomic_DNA"/>
</dbReference>
<evidence type="ECO:0000313" key="4">
    <source>
        <dbReference type="Proteomes" id="UP001596074"/>
    </source>
</evidence>
<feature type="compositionally biased region" description="Low complexity" evidence="1">
    <location>
        <begin position="100"/>
        <end position="125"/>
    </location>
</feature>
<protein>
    <submittedName>
        <fullName evidence="3">XRE family transcriptional regulator</fullName>
    </submittedName>
</protein>
<keyword evidence="4" id="KW-1185">Reference proteome</keyword>
<dbReference type="Proteomes" id="UP001596074">
    <property type="component" value="Unassembled WGS sequence"/>
</dbReference>
<sequence length="160" mass="16923">MSSGHRWQDIKAEAHCCNPGLADPERQAQARAELDAHVAGHHRKELRKAIGKTQAEVAQILGASQSRVSQLENGDIEAMELETLRAYATALGRHVDITVSVGPTPSSSPEPRRLTATAATSPATAHGSAIVTQPLQSRASMPGNAAPNDCHGESHSKVLE</sequence>
<proteinExistence type="predicted"/>
<reference evidence="4" key="1">
    <citation type="journal article" date="2019" name="Int. J. Syst. Evol. Microbiol.">
        <title>The Global Catalogue of Microorganisms (GCM) 10K type strain sequencing project: providing services to taxonomists for standard genome sequencing and annotation.</title>
        <authorList>
            <consortium name="The Broad Institute Genomics Platform"/>
            <consortium name="The Broad Institute Genome Sequencing Center for Infectious Disease"/>
            <person name="Wu L."/>
            <person name="Ma J."/>
        </authorList>
    </citation>
    <scope>NUCLEOTIDE SEQUENCE [LARGE SCALE GENOMIC DNA]</scope>
    <source>
        <strain evidence="4">KCTC 42087</strain>
    </source>
</reference>
<dbReference type="InterPro" id="IPR010982">
    <property type="entry name" value="Lambda_DNA-bd_dom_sf"/>
</dbReference>
<feature type="domain" description="HTH cro/C1-type" evidence="2">
    <location>
        <begin position="44"/>
        <end position="98"/>
    </location>
</feature>
<feature type="region of interest" description="Disordered" evidence="1">
    <location>
        <begin position="100"/>
        <end position="160"/>
    </location>
</feature>
<name>A0ABW0ZY78_9ACTN</name>
<feature type="compositionally biased region" description="Basic and acidic residues" evidence="1">
    <location>
        <begin position="150"/>
        <end position="160"/>
    </location>
</feature>
<accession>A0ABW0ZY78</accession>
<dbReference type="InterPro" id="IPR039554">
    <property type="entry name" value="HigA2-like_HTH"/>
</dbReference>
<dbReference type="Pfam" id="PF13744">
    <property type="entry name" value="HTH_37"/>
    <property type="match status" value="1"/>
</dbReference>
<feature type="compositionally biased region" description="Polar residues" evidence="1">
    <location>
        <begin position="130"/>
        <end position="139"/>
    </location>
</feature>